<accession>A0A6N1NHN5</accession>
<evidence type="ECO:0000259" key="6">
    <source>
        <dbReference type="Pfam" id="PF00462"/>
    </source>
</evidence>
<dbReference type="Gene3D" id="3.40.30.10">
    <property type="entry name" value="Glutaredoxin"/>
    <property type="match status" value="1"/>
</dbReference>
<reference evidence="7" key="1">
    <citation type="submission" date="2017-06" db="EMBL/GenBank/DDBJ databases">
        <authorList>
            <person name="Assis F.L."/>
            <person name="Abrahao J.S."/>
            <person name="Silva L."/>
            <person name="Khalil J.B."/>
            <person name="Rodrigues R."/>
            <person name="Silva L.S."/>
            <person name="Boratto P."/>
            <person name="Andrade M."/>
            <person name="Kroon E.G."/>
            <person name="Ribeiro B."/>
            <person name="Bergier I."/>
            <person name="Seligmann H."/>
            <person name="Ghigo E."/>
            <person name="Colson P."/>
            <person name="Levasseur A."/>
            <person name="Raoult D."/>
            <person name="Scola B.L."/>
        </authorList>
    </citation>
    <scope>NUCLEOTIDE SEQUENCE</scope>
    <source>
        <strain evidence="7">Deep ocean</strain>
    </source>
</reference>
<dbReference type="GO" id="GO:0015035">
    <property type="term" value="F:protein-disulfide reductase activity"/>
    <property type="evidence" value="ECO:0007669"/>
    <property type="project" value="TreeGrafter"/>
</dbReference>
<evidence type="ECO:0000256" key="5">
    <source>
        <dbReference type="ARBA" id="ARBA00023284"/>
    </source>
</evidence>
<evidence type="ECO:0000256" key="1">
    <source>
        <dbReference type="ARBA" id="ARBA00007787"/>
    </source>
</evidence>
<keyword evidence="3" id="KW-0249">Electron transport</keyword>
<evidence type="ECO:0000256" key="4">
    <source>
        <dbReference type="ARBA" id="ARBA00023157"/>
    </source>
</evidence>
<dbReference type="RefSeq" id="YP_010781272.1">
    <property type="nucleotide sequence ID" value="NC_075038.1"/>
</dbReference>
<dbReference type="SUPFAM" id="SSF52833">
    <property type="entry name" value="Thioredoxin-like"/>
    <property type="match status" value="1"/>
</dbReference>
<sequence length="101" mass="11765">MENTNPVINKIIDAEPNTYIIFFVYSCPYSMRALELLREKNVKYKGYDINNLEGGMIKLLEVLNENSELTNFKSTHRTKPIIFINGKFLGGYDSLRDHFNQ</sequence>
<proteinExistence type="inferred from homology"/>
<dbReference type="InterPro" id="IPR036249">
    <property type="entry name" value="Thioredoxin-like_sf"/>
</dbReference>
<evidence type="ECO:0000313" key="7">
    <source>
        <dbReference type="EMBL" id="QKU34634.1"/>
    </source>
</evidence>
<dbReference type="PANTHER" id="PTHR46679:SF1">
    <property type="entry name" value="GLUTAREDOXIN-2, MITOCHONDRIAL"/>
    <property type="match status" value="1"/>
</dbReference>
<evidence type="ECO:0000256" key="2">
    <source>
        <dbReference type="ARBA" id="ARBA00022448"/>
    </source>
</evidence>
<keyword evidence="5" id="KW-0676">Redox-active center</keyword>
<name>A0A6N1NHN5_9VIRU</name>
<comment type="similarity">
    <text evidence="1">Belongs to the glutaredoxin family.</text>
</comment>
<dbReference type="GeneID" id="80517963"/>
<keyword evidence="2" id="KW-0813">Transport</keyword>
<dbReference type="EMBL" id="MF405918">
    <property type="protein sequence ID" value="QKU34634.1"/>
    <property type="molecule type" value="Genomic_DNA"/>
</dbReference>
<dbReference type="KEGG" id="vg:80517963"/>
<dbReference type="CDD" id="cd02066">
    <property type="entry name" value="GRX_family"/>
    <property type="match status" value="1"/>
</dbReference>
<dbReference type="PROSITE" id="PS51354">
    <property type="entry name" value="GLUTAREDOXIN_2"/>
    <property type="match status" value="1"/>
</dbReference>
<feature type="domain" description="Glutaredoxin" evidence="6">
    <location>
        <begin position="25"/>
        <end position="88"/>
    </location>
</feature>
<dbReference type="InterPro" id="IPR002109">
    <property type="entry name" value="Glutaredoxin"/>
</dbReference>
<dbReference type="PANTHER" id="PTHR46679">
    <property type="match status" value="1"/>
</dbReference>
<organism evidence="7">
    <name type="scientific">Tupanvirus deep ocean</name>
    <dbReference type="NCBI Taxonomy" id="2126984"/>
    <lineage>
        <taxon>Viruses</taxon>
        <taxon>Varidnaviria</taxon>
        <taxon>Bamfordvirae</taxon>
        <taxon>Nucleocytoviricota</taxon>
        <taxon>Megaviricetes</taxon>
        <taxon>Imitervirales</taxon>
        <taxon>Mimiviridae</taxon>
        <taxon>Megamimivirinae</taxon>
        <taxon>Tupanvirus</taxon>
        <taxon>Tupanvirus altamarinense</taxon>
    </lineage>
</organism>
<reference evidence="7" key="2">
    <citation type="journal article" date="2018" name="Nat. Commun.">
        <title>Tailed giant Tupanvirus possesses the most complete translational apparatus of the known virosphere.</title>
        <authorList>
            <person name="Abrahao J."/>
            <person name="Silva L."/>
            <person name="Silva L.S."/>
            <person name="Khalil J.Y.B."/>
            <person name="Rodrigues R."/>
            <person name="Arantes T."/>
            <person name="Assis F."/>
            <person name="Boratto P."/>
            <person name="Andrade M."/>
            <person name="Kroon E.G."/>
            <person name="Ribeiro B."/>
            <person name="Bergier I."/>
            <person name="Seligmann H."/>
            <person name="Ghigo E."/>
            <person name="Colson P."/>
            <person name="Levasseur A."/>
            <person name="Kroemer G."/>
            <person name="Raoult D."/>
            <person name="La Scola B."/>
        </authorList>
    </citation>
    <scope>NUCLEOTIDE SEQUENCE [LARGE SCALE GENOMIC DNA]</scope>
    <source>
        <strain evidence="7">Deep ocean</strain>
    </source>
</reference>
<keyword evidence="4" id="KW-1015">Disulfide bond</keyword>
<dbReference type="Pfam" id="PF00462">
    <property type="entry name" value="Glutaredoxin"/>
    <property type="match status" value="1"/>
</dbReference>
<evidence type="ECO:0000256" key="3">
    <source>
        <dbReference type="ARBA" id="ARBA00022982"/>
    </source>
</evidence>
<protein>
    <submittedName>
        <fullName evidence="7">Glutaredoxin</fullName>
    </submittedName>
</protein>